<organism evidence="1 2">
    <name type="scientific">Dreissena polymorpha</name>
    <name type="common">Zebra mussel</name>
    <name type="synonym">Mytilus polymorpha</name>
    <dbReference type="NCBI Taxonomy" id="45954"/>
    <lineage>
        <taxon>Eukaryota</taxon>
        <taxon>Metazoa</taxon>
        <taxon>Spiralia</taxon>
        <taxon>Lophotrochozoa</taxon>
        <taxon>Mollusca</taxon>
        <taxon>Bivalvia</taxon>
        <taxon>Autobranchia</taxon>
        <taxon>Heteroconchia</taxon>
        <taxon>Euheterodonta</taxon>
        <taxon>Imparidentia</taxon>
        <taxon>Neoheterodontei</taxon>
        <taxon>Myida</taxon>
        <taxon>Dreissenoidea</taxon>
        <taxon>Dreissenidae</taxon>
        <taxon>Dreissena</taxon>
    </lineage>
</organism>
<gene>
    <name evidence="1" type="ORF">DPMN_116536</name>
</gene>
<protein>
    <submittedName>
        <fullName evidence="1">Uncharacterized protein</fullName>
    </submittedName>
</protein>
<proteinExistence type="predicted"/>
<sequence length="845" mass="95516">MGDSAPYFNNGFIIKVNQNDMKTLSANKILCDESGSLKHISVFSWTQIQKVKVKVDILAVSNVIEKLTGKRIVVSLVCVDREQARTTGIVDCFIVNINPATEKFVPLRKLTINCSFLHDIFSSQSLLQLADGPSVVWCRKRNIHIYRSITLESLTLEPTIYSLEPDCTVSRILMTKYCQNMQCHFMLFQVQKSEDSTITALRTVRFLSLCIHKENICEMNSCLFIPEEYAACTSCVSVKSLEFDKTESGVKSEMFIGTSEGFLVHFKDGQIQRCVQVFESAISLIHVHNTPYGNSGPSNTKLLVCTQKTYTFLDGLFKTHGGVIEARHSIWGDFLQQGEDQYLFLKGDIDDKNSTLIYDVNRPPSENSGILNKKECDTSQIVCRALKNRVQKERIFNTEKSHELKHLQRFISDTLERQLAIAEGLNPRDKESQLELLPLVDSEATHNCDVHARAISTPVILPLRHWQRTYQGQWCIGLDFTCNTQQTLKIWLNVIPLKPTSPVVMSSRSVSVLIEGQIRKRQLSASERDLLEITEKSANPSGRVFSDNPSTKCTITCVLAIPAMELDRVECSLVLNWHAIPDWTESEGAEIEVAHQPADFPTRMKIYTKPCGTVVLHATDVLEGKYEIMVMKGTSMADNVLMDNAEANIQDSIALETVQIRTALVIKASIGVFCAIESILTTRCGFLHNRQLACFVCTQGPLTGNQIRLGDRKQAEIRDLVLYTRCKKEVLLMIHFLYSKLPDEVVIECAPENTHAKNSKCLVALQKEVEFLQKELKAMIPENKHMELSDEDGDDVRIVGEKFKRQQDKWKSLDSKTIDYSSNPNFLTKLNYLRTQTDAAFIDLK</sequence>
<name>A0A9D4QTM5_DREPO</name>
<dbReference type="EMBL" id="JAIWYP010000004">
    <property type="protein sequence ID" value="KAH3843029.1"/>
    <property type="molecule type" value="Genomic_DNA"/>
</dbReference>
<evidence type="ECO:0000313" key="2">
    <source>
        <dbReference type="Proteomes" id="UP000828390"/>
    </source>
</evidence>
<reference evidence="1" key="1">
    <citation type="journal article" date="2019" name="bioRxiv">
        <title>The Genome of the Zebra Mussel, Dreissena polymorpha: A Resource for Invasive Species Research.</title>
        <authorList>
            <person name="McCartney M.A."/>
            <person name="Auch B."/>
            <person name="Kono T."/>
            <person name="Mallez S."/>
            <person name="Zhang Y."/>
            <person name="Obille A."/>
            <person name="Becker A."/>
            <person name="Abrahante J.E."/>
            <person name="Garbe J."/>
            <person name="Badalamenti J.P."/>
            <person name="Herman A."/>
            <person name="Mangelson H."/>
            <person name="Liachko I."/>
            <person name="Sullivan S."/>
            <person name="Sone E.D."/>
            <person name="Koren S."/>
            <person name="Silverstein K.A.T."/>
            <person name="Beckman K.B."/>
            <person name="Gohl D.M."/>
        </authorList>
    </citation>
    <scope>NUCLEOTIDE SEQUENCE</scope>
    <source>
        <strain evidence="1">Duluth1</strain>
        <tissue evidence="1">Whole animal</tissue>
    </source>
</reference>
<dbReference type="AlphaFoldDB" id="A0A9D4QTM5"/>
<comment type="caution">
    <text evidence="1">The sequence shown here is derived from an EMBL/GenBank/DDBJ whole genome shotgun (WGS) entry which is preliminary data.</text>
</comment>
<keyword evidence="2" id="KW-1185">Reference proteome</keyword>
<accession>A0A9D4QTM5</accession>
<reference evidence="1" key="2">
    <citation type="submission" date="2020-11" db="EMBL/GenBank/DDBJ databases">
        <authorList>
            <person name="McCartney M.A."/>
            <person name="Auch B."/>
            <person name="Kono T."/>
            <person name="Mallez S."/>
            <person name="Becker A."/>
            <person name="Gohl D.M."/>
            <person name="Silverstein K.A.T."/>
            <person name="Koren S."/>
            <person name="Bechman K.B."/>
            <person name="Herman A."/>
            <person name="Abrahante J.E."/>
            <person name="Garbe J."/>
        </authorList>
    </citation>
    <scope>NUCLEOTIDE SEQUENCE</scope>
    <source>
        <strain evidence="1">Duluth1</strain>
        <tissue evidence="1">Whole animal</tissue>
    </source>
</reference>
<evidence type="ECO:0000313" key="1">
    <source>
        <dbReference type="EMBL" id="KAH3843029.1"/>
    </source>
</evidence>
<dbReference type="Proteomes" id="UP000828390">
    <property type="component" value="Unassembled WGS sequence"/>
</dbReference>
<dbReference type="OrthoDB" id="6144914at2759"/>